<dbReference type="OMA" id="ELISIEY"/>
<evidence type="ECO:0000313" key="2">
    <source>
        <dbReference type="Proteomes" id="UP000188318"/>
    </source>
</evidence>
<organism evidence="1 2">
    <name type="scientific">Aspergillus carbonarius (strain ITEM 5010)</name>
    <dbReference type="NCBI Taxonomy" id="602072"/>
    <lineage>
        <taxon>Eukaryota</taxon>
        <taxon>Fungi</taxon>
        <taxon>Dikarya</taxon>
        <taxon>Ascomycota</taxon>
        <taxon>Pezizomycotina</taxon>
        <taxon>Eurotiomycetes</taxon>
        <taxon>Eurotiomycetidae</taxon>
        <taxon>Eurotiales</taxon>
        <taxon>Aspergillaceae</taxon>
        <taxon>Aspergillus</taxon>
        <taxon>Aspergillus subgen. Circumdati</taxon>
    </lineage>
</organism>
<keyword evidence="2" id="KW-1185">Reference proteome</keyword>
<protein>
    <submittedName>
        <fullName evidence="1">Uncharacterized protein</fullName>
    </submittedName>
</protein>
<gene>
    <name evidence="1" type="ORF">ASPCADRAFT_9242</name>
</gene>
<dbReference type="VEuPathDB" id="FungiDB:ASPCADRAFT_9242"/>
<name>A0A1R3RBG9_ASPC5</name>
<sequence>MIETVPFRDWVQRVRRDIETAAAGPKLSDGELQAILARNPVVKLLEFFEGIMSQTGRENVLDTQVTGQLSETLRGVDAVQPEWIQKWSLKPDERDLAIWIFEDIIVHFEPFQEVDSGYKPVTLINLMKCEVSDKDEYLNLFFSFIQQDLLHEEHIGIDPILSHLSGHSDWSAEDKNTLSNSLRTFAKFLVDNFFLPLKALAVKTPQPTPALSHSRTPETAIATPQRVSNLRRDCLIRDRHRCIISRKSDAQEGQHRYKRDRQQLKDDDVKMVNRSWQIESKWPTIS</sequence>
<dbReference type="AlphaFoldDB" id="A0A1R3RBG9"/>
<dbReference type="Proteomes" id="UP000188318">
    <property type="component" value="Unassembled WGS sequence"/>
</dbReference>
<accession>A0A1R3RBG9</accession>
<dbReference type="EMBL" id="KV907509">
    <property type="protein sequence ID" value="OOF91830.1"/>
    <property type="molecule type" value="Genomic_DNA"/>
</dbReference>
<reference evidence="2" key="1">
    <citation type="journal article" date="2017" name="Genome Biol.">
        <title>Comparative genomics reveals high biological diversity and specific adaptations in the industrially and medically important fungal genus Aspergillus.</title>
        <authorList>
            <person name="de Vries R.P."/>
            <person name="Riley R."/>
            <person name="Wiebenga A."/>
            <person name="Aguilar-Osorio G."/>
            <person name="Amillis S."/>
            <person name="Uchima C.A."/>
            <person name="Anderluh G."/>
            <person name="Asadollahi M."/>
            <person name="Askin M."/>
            <person name="Barry K."/>
            <person name="Battaglia E."/>
            <person name="Bayram O."/>
            <person name="Benocci T."/>
            <person name="Braus-Stromeyer S.A."/>
            <person name="Caldana C."/>
            <person name="Canovas D."/>
            <person name="Cerqueira G.C."/>
            <person name="Chen F."/>
            <person name="Chen W."/>
            <person name="Choi C."/>
            <person name="Clum A."/>
            <person name="Dos Santos R.A."/>
            <person name="Damasio A.R."/>
            <person name="Diallinas G."/>
            <person name="Emri T."/>
            <person name="Fekete E."/>
            <person name="Flipphi M."/>
            <person name="Freyberg S."/>
            <person name="Gallo A."/>
            <person name="Gournas C."/>
            <person name="Habgood R."/>
            <person name="Hainaut M."/>
            <person name="Harispe M.L."/>
            <person name="Henrissat B."/>
            <person name="Hilden K.S."/>
            <person name="Hope R."/>
            <person name="Hossain A."/>
            <person name="Karabika E."/>
            <person name="Karaffa L."/>
            <person name="Karanyi Z."/>
            <person name="Krasevec N."/>
            <person name="Kuo A."/>
            <person name="Kusch H."/>
            <person name="LaButti K."/>
            <person name="Lagendijk E.L."/>
            <person name="Lapidus A."/>
            <person name="Levasseur A."/>
            <person name="Lindquist E."/>
            <person name="Lipzen A."/>
            <person name="Logrieco A.F."/>
            <person name="MacCabe A."/>
            <person name="Maekelae M.R."/>
            <person name="Malavazi I."/>
            <person name="Melin P."/>
            <person name="Meyer V."/>
            <person name="Mielnichuk N."/>
            <person name="Miskei M."/>
            <person name="Molnar A.P."/>
            <person name="Mule G."/>
            <person name="Ngan C.Y."/>
            <person name="Orejas M."/>
            <person name="Orosz E."/>
            <person name="Ouedraogo J.P."/>
            <person name="Overkamp K.M."/>
            <person name="Park H.-S."/>
            <person name="Perrone G."/>
            <person name="Piumi F."/>
            <person name="Punt P.J."/>
            <person name="Ram A.F."/>
            <person name="Ramon A."/>
            <person name="Rauscher S."/>
            <person name="Record E."/>
            <person name="Riano-Pachon D.M."/>
            <person name="Robert V."/>
            <person name="Roehrig J."/>
            <person name="Ruller R."/>
            <person name="Salamov A."/>
            <person name="Salih N.S."/>
            <person name="Samson R.A."/>
            <person name="Sandor E."/>
            <person name="Sanguinetti M."/>
            <person name="Schuetze T."/>
            <person name="Sepcic K."/>
            <person name="Shelest E."/>
            <person name="Sherlock G."/>
            <person name="Sophianopoulou V."/>
            <person name="Squina F.M."/>
            <person name="Sun H."/>
            <person name="Susca A."/>
            <person name="Todd R.B."/>
            <person name="Tsang A."/>
            <person name="Unkles S.E."/>
            <person name="van de Wiele N."/>
            <person name="van Rossen-Uffink D."/>
            <person name="Oliveira J.V."/>
            <person name="Vesth T.C."/>
            <person name="Visser J."/>
            <person name="Yu J.-H."/>
            <person name="Zhou M."/>
            <person name="Andersen M.R."/>
            <person name="Archer D.B."/>
            <person name="Baker S.E."/>
            <person name="Benoit I."/>
            <person name="Brakhage A.A."/>
            <person name="Braus G.H."/>
            <person name="Fischer R."/>
            <person name="Frisvad J.C."/>
            <person name="Goldman G.H."/>
            <person name="Houbraken J."/>
            <person name="Oakley B."/>
            <person name="Pocsi I."/>
            <person name="Scazzocchio C."/>
            <person name="Seiboth B."/>
            <person name="vanKuyk P.A."/>
            <person name="Wortman J."/>
            <person name="Dyer P.S."/>
            <person name="Grigoriev I.V."/>
        </authorList>
    </citation>
    <scope>NUCLEOTIDE SEQUENCE [LARGE SCALE GENOMIC DNA]</scope>
    <source>
        <strain evidence="2">ITEM 5010</strain>
    </source>
</reference>
<dbReference type="OrthoDB" id="2104739at2759"/>
<evidence type="ECO:0000313" key="1">
    <source>
        <dbReference type="EMBL" id="OOF91830.1"/>
    </source>
</evidence>
<dbReference type="STRING" id="602072.A0A1R3RBG9"/>
<proteinExistence type="predicted"/>